<dbReference type="Gene3D" id="2.10.110.10">
    <property type="entry name" value="Cysteine Rich Protein"/>
    <property type="match status" value="1"/>
</dbReference>
<feature type="compositionally biased region" description="Low complexity" evidence="6">
    <location>
        <begin position="482"/>
        <end position="496"/>
    </location>
</feature>
<evidence type="ECO:0000256" key="2">
    <source>
        <dbReference type="ARBA" id="ARBA00022737"/>
    </source>
</evidence>
<keyword evidence="4 5" id="KW-0440">LIM domain</keyword>
<keyword evidence="3 5" id="KW-0862">Zinc</keyword>
<gene>
    <name evidence="8" type="ORF">RJ639_025686</name>
    <name evidence="9" type="ORF">RJ639_032351</name>
</gene>
<reference evidence="8" key="1">
    <citation type="submission" date="2022-12" db="EMBL/GenBank/DDBJ databases">
        <title>Draft genome assemblies for two species of Escallonia (Escalloniales).</title>
        <authorList>
            <person name="Chanderbali A."/>
            <person name="Dervinis C."/>
            <person name="Anghel I."/>
            <person name="Soltis D."/>
            <person name="Soltis P."/>
            <person name="Zapata F."/>
        </authorList>
    </citation>
    <scope>NUCLEOTIDE SEQUENCE</scope>
    <source>
        <strain evidence="8">UCBG64.0493</strain>
        <tissue evidence="8">Leaf</tissue>
    </source>
</reference>
<evidence type="ECO:0000256" key="3">
    <source>
        <dbReference type="ARBA" id="ARBA00022833"/>
    </source>
</evidence>
<evidence type="ECO:0000313" key="8">
    <source>
        <dbReference type="EMBL" id="KAK2996961.1"/>
    </source>
</evidence>
<dbReference type="EMBL" id="JAVXUP010004556">
    <property type="protein sequence ID" value="KAK2996961.1"/>
    <property type="molecule type" value="Genomic_DNA"/>
</dbReference>
<dbReference type="InterPro" id="IPR045218">
    <property type="entry name" value="DA1-like"/>
</dbReference>
<sequence>MLIATTSQHPDMLTAATSQHPDMHSAVSHYSNQRRKKDRAPFTGDQIIFIAILGNDLRIGQQVGIGRKVGRLFELSSLRVPTSLVIAATSKFPSLQLWHSLPGHASLSRDDRSRAGKEKEELERAIALSLAEDLKRPPSNDLKRPQIAPNGYRWRTDSDEALARALQDDLSMPSYPPYAPREYYPRGYRVCGGCNRDIGFGNYLGCMGTFFHPQCFCCRACGFPITEHEFSLSGKDAYHKSCFKELTHPKCEVCHQFIPTNGAGLIEYRCHPFWSQKYCPSHEHDNTARCCSCERLESWNARYISLGDGRSLCLECMESAIMDTGDCQPLYHGIRDYYEGMNMRLDREIPMLLVERQALNEAIVGEKHGFHHMPETRGLCLSEEQTVTSIFKRPRIGGHRLIGMRTQPQKLTRRCEVTAILVLYGLPRLLTGAILAHELMHGWLRLKGYRNLNPEVEEGICQVLSYMWLESEVMPRFRNMPSTSAASSSSSSSSSSKKGGRSGVENKLGEFFMHQIAHDTSPAYGGGFRAANAAVNRYGLRSTLEHIRMTGTTSPPPQPVAHLTSCPDMNIVSPEDRW</sequence>
<dbReference type="GO" id="GO:0046872">
    <property type="term" value="F:metal ion binding"/>
    <property type="evidence" value="ECO:0007669"/>
    <property type="project" value="UniProtKB-KW"/>
</dbReference>
<keyword evidence="2" id="KW-0677">Repeat</keyword>
<organism evidence="8 10">
    <name type="scientific">Escallonia herrerae</name>
    <dbReference type="NCBI Taxonomy" id="1293975"/>
    <lineage>
        <taxon>Eukaryota</taxon>
        <taxon>Viridiplantae</taxon>
        <taxon>Streptophyta</taxon>
        <taxon>Embryophyta</taxon>
        <taxon>Tracheophyta</taxon>
        <taxon>Spermatophyta</taxon>
        <taxon>Magnoliopsida</taxon>
        <taxon>eudicotyledons</taxon>
        <taxon>Gunneridae</taxon>
        <taxon>Pentapetalae</taxon>
        <taxon>asterids</taxon>
        <taxon>campanulids</taxon>
        <taxon>Escalloniales</taxon>
        <taxon>Escalloniaceae</taxon>
        <taxon>Escallonia</taxon>
    </lineage>
</organism>
<evidence type="ECO:0000313" key="9">
    <source>
        <dbReference type="EMBL" id="KAK3034951.1"/>
    </source>
</evidence>
<dbReference type="Pfam" id="PF12315">
    <property type="entry name" value="DA1-like"/>
    <property type="match status" value="1"/>
</dbReference>
<dbReference type="SMART" id="SM00132">
    <property type="entry name" value="LIM"/>
    <property type="match status" value="1"/>
</dbReference>
<dbReference type="PANTHER" id="PTHR24209:SF7">
    <property type="entry name" value="PROTEIN DA1-RELATED 2"/>
    <property type="match status" value="1"/>
</dbReference>
<protein>
    <recommendedName>
        <fullName evidence="7">LIM zinc-binding domain-containing protein</fullName>
    </recommendedName>
</protein>
<proteinExistence type="predicted"/>
<dbReference type="GO" id="GO:0043130">
    <property type="term" value="F:ubiquitin binding"/>
    <property type="evidence" value="ECO:0007669"/>
    <property type="project" value="TreeGrafter"/>
</dbReference>
<dbReference type="PROSITE" id="PS00478">
    <property type="entry name" value="LIM_DOMAIN_1"/>
    <property type="match status" value="1"/>
</dbReference>
<dbReference type="PROSITE" id="PS50023">
    <property type="entry name" value="LIM_DOMAIN_2"/>
    <property type="match status" value="1"/>
</dbReference>
<dbReference type="CDD" id="cd09396">
    <property type="entry name" value="LIM_DA1"/>
    <property type="match status" value="1"/>
</dbReference>
<keyword evidence="10" id="KW-1185">Reference proteome</keyword>
<evidence type="ECO:0000256" key="4">
    <source>
        <dbReference type="ARBA" id="ARBA00023038"/>
    </source>
</evidence>
<evidence type="ECO:0000256" key="6">
    <source>
        <dbReference type="SAM" id="MobiDB-lite"/>
    </source>
</evidence>
<feature type="compositionally biased region" description="Polar residues" evidence="6">
    <location>
        <begin position="1"/>
        <end position="20"/>
    </location>
</feature>
<keyword evidence="1 5" id="KW-0479">Metal-binding</keyword>
<evidence type="ECO:0000259" key="7">
    <source>
        <dbReference type="PROSITE" id="PS50023"/>
    </source>
</evidence>
<dbReference type="AlphaFoldDB" id="A0AA88UVA3"/>
<name>A0AA88UVA3_9ASTE</name>
<dbReference type="InterPro" id="IPR022087">
    <property type="entry name" value="DA1-like_dom"/>
</dbReference>
<evidence type="ECO:0000313" key="10">
    <source>
        <dbReference type="Proteomes" id="UP001188597"/>
    </source>
</evidence>
<dbReference type="SUPFAM" id="SSF57716">
    <property type="entry name" value="Glucocorticoid receptor-like (DNA-binding domain)"/>
    <property type="match status" value="1"/>
</dbReference>
<dbReference type="Pfam" id="PF00412">
    <property type="entry name" value="LIM"/>
    <property type="match status" value="1"/>
</dbReference>
<dbReference type="FunFam" id="2.10.110.10:FF:000107">
    <property type="entry name" value="Protein DA1-related 2"/>
    <property type="match status" value="1"/>
</dbReference>
<feature type="region of interest" description="Disordered" evidence="6">
    <location>
        <begin position="1"/>
        <end position="38"/>
    </location>
</feature>
<dbReference type="EMBL" id="JAVXUP010000187">
    <property type="protein sequence ID" value="KAK3034951.1"/>
    <property type="molecule type" value="Genomic_DNA"/>
</dbReference>
<feature type="region of interest" description="Disordered" evidence="6">
    <location>
        <begin position="480"/>
        <end position="503"/>
    </location>
</feature>
<feature type="domain" description="LIM zinc-binding" evidence="7">
    <location>
        <begin position="189"/>
        <end position="249"/>
    </location>
</feature>
<comment type="caution">
    <text evidence="8">The sequence shown here is derived from an EMBL/GenBank/DDBJ whole genome shotgun (WGS) entry which is preliminary data.</text>
</comment>
<dbReference type="PANTHER" id="PTHR24209">
    <property type="entry name" value="PROTEIN DA1-RELATED 2"/>
    <property type="match status" value="1"/>
</dbReference>
<accession>A0AA88UVA3</accession>
<evidence type="ECO:0000256" key="5">
    <source>
        <dbReference type="PROSITE-ProRule" id="PRU00125"/>
    </source>
</evidence>
<evidence type="ECO:0000256" key="1">
    <source>
        <dbReference type="ARBA" id="ARBA00022723"/>
    </source>
</evidence>
<dbReference type="InterPro" id="IPR001781">
    <property type="entry name" value="Znf_LIM"/>
</dbReference>
<dbReference type="Proteomes" id="UP001188597">
    <property type="component" value="Unassembled WGS sequence"/>
</dbReference>